<dbReference type="PROSITE" id="PS51123">
    <property type="entry name" value="OMPA_2"/>
    <property type="match status" value="1"/>
</dbReference>
<gene>
    <name evidence="4" type="ORF">ENL19_01385</name>
</gene>
<dbReference type="EMBL" id="DRTB01000098">
    <property type="protein sequence ID" value="HHE04697.1"/>
    <property type="molecule type" value="Genomic_DNA"/>
</dbReference>
<dbReference type="InterPro" id="IPR050330">
    <property type="entry name" value="Bact_OuterMem_StrucFunc"/>
</dbReference>
<dbReference type="PANTHER" id="PTHR30329:SF21">
    <property type="entry name" value="LIPOPROTEIN YIAD-RELATED"/>
    <property type="match status" value="1"/>
</dbReference>
<dbReference type="Pfam" id="PF00691">
    <property type="entry name" value="OmpA"/>
    <property type="match status" value="1"/>
</dbReference>
<dbReference type="SUPFAM" id="SSF103088">
    <property type="entry name" value="OmpA-like"/>
    <property type="match status" value="1"/>
</dbReference>
<dbReference type="PANTHER" id="PTHR30329">
    <property type="entry name" value="STATOR ELEMENT OF FLAGELLAR MOTOR COMPLEX"/>
    <property type="match status" value="1"/>
</dbReference>
<dbReference type="Proteomes" id="UP000886110">
    <property type="component" value="Unassembled WGS sequence"/>
</dbReference>
<feature type="domain" description="OmpA-like" evidence="3">
    <location>
        <begin position="85"/>
        <end position="209"/>
    </location>
</feature>
<dbReference type="CDD" id="cd07185">
    <property type="entry name" value="OmpA_C-like"/>
    <property type="match status" value="1"/>
</dbReference>
<dbReference type="InterPro" id="IPR006665">
    <property type="entry name" value="OmpA-like"/>
</dbReference>
<dbReference type="AlphaFoldDB" id="A0A7C5DBT3"/>
<comment type="caution">
    <text evidence="4">The sequence shown here is derived from an EMBL/GenBank/DDBJ whole genome shotgun (WGS) entry which is preliminary data.</text>
</comment>
<evidence type="ECO:0000259" key="3">
    <source>
        <dbReference type="PROSITE" id="PS51123"/>
    </source>
</evidence>
<evidence type="ECO:0000313" key="4">
    <source>
        <dbReference type="EMBL" id="HHE04697.1"/>
    </source>
</evidence>
<dbReference type="Gene3D" id="3.30.1330.60">
    <property type="entry name" value="OmpA-like domain"/>
    <property type="match status" value="1"/>
</dbReference>
<sequence length="209" mass="23667">MKRFSIVIFVLIILFAGFFSYFFLFRYIPVRNMLDSYKKENSMLVSELNKMKSALPKKEKKVEVMGSLKEQISDFLGDVNVNEVQNKLEITLPAQKLFPPGSVEISKEGRDLLKQLGNILKGIEGKVIYIEGHSDNAKITGSLKRKYPTNWELSAARAVKVVRFLIEEVGVPPEKLAAVAYSEYRPIADNATSEGRAKNRRIVVTLVPR</sequence>
<keyword evidence="1 2" id="KW-0472">Membrane</keyword>
<proteinExistence type="predicted"/>
<evidence type="ECO:0000256" key="1">
    <source>
        <dbReference type="PROSITE-ProRule" id="PRU00473"/>
    </source>
</evidence>
<keyword evidence="2" id="KW-1133">Transmembrane helix</keyword>
<dbReference type="InterPro" id="IPR036737">
    <property type="entry name" value="OmpA-like_sf"/>
</dbReference>
<organism evidence="4">
    <name type="scientific">candidate division WOR-3 bacterium</name>
    <dbReference type="NCBI Taxonomy" id="2052148"/>
    <lineage>
        <taxon>Bacteria</taxon>
        <taxon>Bacteria division WOR-3</taxon>
    </lineage>
</organism>
<dbReference type="GO" id="GO:0016020">
    <property type="term" value="C:membrane"/>
    <property type="evidence" value="ECO:0007669"/>
    <property type="project" value="UniProtKB-UniRule"/>
</dbReference>
<accession>A0A7C5DBT3</accession>
<keyword evidence="2" id="KW-0812">Transmembrane</keyword>
<evidence type="ECO:0000256" key="2">
    <source>
        <dbReference type="SAM" id="Phobius"/>
    </source>
</evidence>
<name>A0A7C5DBT3_UNCW3</name>
<protein>
    <recommendedName>
        <fullName evidence="3">OmpA-like domain-containing protein</fullName>
    </recommendedName>
</protein>
<reference evidence="4" key="1">
    <citation type="journal article" date="2020" name="mSystems">
        <title>Genome- and Community-Level Interaction Insights into Carbon Utilization and Element Cycling Functions of Hydrothermarchaeota in Hydrothermal Sediment.</title>
        <authorList>
            <person name="Zhou Z."/>
            <person name="Liu Y."/>
            <person name="Xu W."/>
            <person name="Pan J."/>
            <person name="Luo Z.H."/>
            <person name="Li M."/>
        </authorList>
    </citation>
    <scope>NUCLEOTIDE SEQUENCE [LARGE SCALE GENOMIC DNA]</scope>
    <source>
        <strain evidence="4">HyVt-74</strain>
    </source>
</reference>
<feature type="transmembrane region" description="Helical" evidence="2">
    <location>
        <begin position="6"/>
        <end position="28"/>
    </location>
</feature>